<proteinExistence type="predicted"/>
<dbReference type="InterPro" id="IPR036661">
    <property type="entry name" value="Luciferase-like_sf"/>
</dbReference>
<dbReference type="Gene3D" id="3.20.20.30">
    <property type="entry name" value="Luciferase-like domain"/>
    <property type="match status" value="1"/>
</dbReference>
<protein>
    <submittedName>
        <fullName evidence="3">LLM class F420-dependent oxidoreductase</fullName>
    </submittedName>
</protein>
<comment type="caution">
    <text evidence="3">The sequence shown here is derived from an EMBL/GenBank/DDBJ whole genome shotgun (WGS) entry which is preliminary data.</text>
</comment>
<feature type="domain" description="Luciferase-like" evidence="2">
    <location>
        <begin position="29"/>
        <end position="288"/>
    </location>
</feature>
<dbReference type="Pfam" id="PF00296">
    <property type="entry name" value="Bac_luciferase"/>
    <property type="match status" value="1"/>
</dbReference>
<dbReference type="Proteomes" id="UP000596938">
    <property type="component" value="Unassembled WGS sequence"/>
</dbReference>
<keyword evidence="1" id="KW-0560">Oxidoreductase</keyword>
<dbReference type="RefSeq" id="WP_188810482.1">
    <property type="nucleotide sequence ID" value="NZ_BAAAWV010000001.1"/>
</dbReference>
<evidence type="ECO:0000256" key="1">
    <source>
        <dbReference type="ARBA" id="ARBA00023002"/>
    </source>
</evidence>
<dbReference type="PANTHER" id="PTHR43244:SF1">
    <property type="entry name" value="5,10-METHYLENETETRAHYDROMETHANOPTERIN REDUCTASE"/>
    <property type="match status" value="1"/>
</dbReference>
<gene>
    <name evidence="3" type="ORF">GCM10011577_18830</name>
</gene>
<dbReference type="PANTHER" id="PTHR43244">
    <property type="match status" value="1"/>
</dbReference>
<dbReference type="CDD" id="cd01097">
    <property type="entry name" value="Tetrahydromethanopterin_reductase"/>
    <property type="match status" value="1"/>
</dbReference>
<dbReference type="InterPro" id="IPR011251">
    <property type="entry name" value="Luciferase-like_dom"/>
</dbReference>
<dbReference type="InterPro" id="IPR050564">
    <property type="entry name" value="F420-G6PD/mer"/>
</dbReference>
<name>A0ABQ1XKB5_9MICC</name>
<sequence>MKLSVLLPVMPLDVRAAMPFAAMVKHSNAHSLWQGQGLLLDSYQLFTALSAAGVGVPMGSGVALIPLRNPLEAAVQINSLMALSKQPMVAGFGPGAKTFQTSVMGRPYASPLTAMREYLNIVRELLTGQAVSREGQYFTLQAQLPPIHTQIAELGLGVLRPKMAALAGEVADVAITWMCPPSYIAEVLRPGLQAAAESAGRPAPRIVAIVPVARETPGRDHKKILWTGSQVHLGAPHYQDMLARAGIDVRTGSPETSTAQLLAGEVFLGGSLDRIGEGLQSYRAAGVDEVVLNTTGIASVSADEALEELATVLTEVTP</sequence>
<accession>A0ABQ1XKB5</accession>
<dbReference type="EMBL" id="BMKU01000005">
    <property type="protein sequence ID" value="GGG95952.1"/>
    <property type="molecule type" value="Genomic_DNA"/>
</dbReference>
<dbReference type="SUPFAM" id="SSF51679">
    <property type="entry name" value="Bacterial luciferase-like"/>
    <property type="match status" value="1"/>
</dbReference>
<evidence type="ECO:0000313" key="4">
    <source>
        <dbReference type="Proteomes" id="UP000596938"/>
    </source>
</evidence>
<reference evidence="4" key="1">
    <citation type="journal article" date="2019" name="Int. J. Syst. Evol. Microbiol.">
        <title>The Global Catalogue of Microorganisms (GCM) 10K type strain sequencing project: providing services to taxonomists for standard genome sequencing and annotation.</title>
        <authorList>
            <consortium name="The Broad Institute Genomics Platform"/>
            <consortium name="The Broad Institute Genome Sequencing Center for Infectious Disease"/>
            <person name="Wu L."/>
            <person name="Ma J."/>
        </authorList>
    </citation>
    <scope>NUCLEOTIDE SEQUENCE [LARGE SCALE GENOMIC DNA]</scope>
    <source>
        <strain evidence="4">CGMCC 1.1927</strain>
    </source>
</reference>
<evidence type="ECO:0000313" key="3">
    <source>
        <dbReference type="EMBL" id="GGG95952.1"/>
    </source>
</evidence>
<organism evidence="3 4">
    <name type="scientific">Pseudarthrobacter polychromogenes</name>
    <dbReference type="NCBI Taxonomy" id="1676"/>
    <lineage>
        <taxon>Bacteria</taxon>
        <taxon>Bacillati</taxon>
        <taxon>Actinomycetota</taxon>
        <taxon>Actinomycetes</taxon>
        <taxon>Micrococcales</taxon>
        <taxon>Micrococcaceae</taxon>
        <taxon>Pseudarthrobacter</taxon>
    </lineage>
</organism>
<keyword evidence="4" id="KW-1185">Reference proteome</keyword>
<evidence type="ECO:0000259" key="2">
    <source>
        <dbReference type="Pfam" id="PF00296"/>
    </source>
</evidence>